<feature type="binding site" evidence="4">
    <location>
        <position position="276"/>
    </location>
    <ligand>
        <name>pyridoxal 5'-phosphate</name>
        <dbReference type="ChEBI" id="CHEBI:597326"/>
    </ligand>
</feature>
<proteinExistence type="inferred from homology"/>
<evidence type="ECO:0000256" key="6">
    <source>
        <dbReference type="PIRNR" id="PIRNR038800"/>
    </source>
</evidence>
<dbReference type="PANTHER" id="PTHR14084">
    <property type="entry name" value="KYNURENINASE"/>
    <property type="match status" value="1"/>
</dbReference>
<evidence type="ECO:0000256" key="2">
    <source>
        <dbReference type="ARBA" id="ARBA00022801"/>
    </source>
</evidence>
<dbReference type="Gene3D" id="3.90.1150.10">
    <property type="entry name" value="Aspartate Aminotransferase, domain 1"/>
    <property type="match status" value="1"/>
</dbReference>
<dbReference type="PIRSF" id="PIRSF038800">
    <property type="entry name" value="KYNU"/>
    <property type="match status" value="1"/>
</dbReference>
<dbReference type="InterPro" id="IPR015422">
    <property type="entry name" value="PyrdxlP-dep_Trfase_small"/>
</dbReference>
<comment type="pathway">
    <text evidence="4 6">Cofactor biosynthesis; NAD(+) biosynthesis; quinolinate from L-kynurenine: step 2/3.</text>
</comment>
<feature type="binding site" evidence="4">
    <location>
        <position position="198"/>
    </location>
    <ligand>
        <name>pyridoxal 5'-phosphate</name>
        <dbReference type="ChEBI" id="CHEBI:597326"/>
    </ligand>
</feature>
<dbReference type="EC" id="3.7.1.3" evidence="4 5"/>
<dbReference type="Pfam" id="PF22580">
    <property type="entry name" value="KYNU_C"/>
    <property type="match status" value="1"/>
</dbReference>
<feature type="binding site" evidence="4">
    <location>
        <position position="220"/>
    </location>
    <ligand>
        <name>pyridoxal 5'-phosphate</name>
        <dbReference type="ChEBI" id="CHEBI:597326"/>
    </ligand>
</feature>
<keyword evidence="1 4" id="KW-0662">Pyridine nucleotide biosynthesis</keyword>
<dbReference type="PANTHER" id="PTHR14084:SF0">
    <property type="entry name" value="KYNURENINASE"/>
    <property type="match status" value="1"/>
</dbReference>
<feature type="binding site" evidence="4">
    <location>
        <position position="250"/>
    </location>
    <ligand>
        <name>pyridoxal 5'-phosphate</name>
        <dbReference type="ChEBI" id="CHEBI:597326"/>
    </ligand>
</feature>
<dbReference type="InterPro" id="IPR015421">
    <property type="entry name" value="PyrdxlP-dep_Trfase_major"/>
</dbReference>
<comment type="catalytic activity">
    <reaction evidence="6">
        <text>3-hydroxy-L-kynurenine + H2O = 3-hydroxyanthranilate + L-alanine + H(+)</text>
        <dbReference type="Rhea" id="RHEA:25143"/>
        <dbReference type="ChEBI" id="CHEBI:15377"/>
        <dbReference type="ChEBI" id="CHEBI:15378"/>
        <dbReference type="ChEBI" id="CHEBI:36559"/>
        <dbReference type="ChEBI" id="CHEBI:57972"/>
        <dbReference type="ChEBI" id="CHEBI:58125"/>
        <dbReference type="EC" id="3.7.1.3"/>
    </reaction>
</comment>
<dbReference type="GO" id="GO:0030429">
    <property type="term" value="F:kynureninase activity"/>
    <property type="evidence" value="ECO:0007669"/>
    <property type="project" value="UniProtKB-UniRule"/>
</dbReference>
<comment type="similarity">
    <text evidence="4 6">Belongs to the kynureninase family.</text>
</comment>
<dbReference type="NCBIfam" id="TIGR01814">
    <property type="entry name" value="kynureninase"/>
    <property type="match status" value="1"/>
</dbReference>
<dbReference type="Proteomes" id="UP000676409">
    <property type="component" value="Chromosome"/>
</dbReference>
<dbReference type="GO" id="GO:0097053">
    <property type="term" value="P:L-kynurenine catabolic process"/>
    <property type="evidence" value="ECO:0007669"/>
    <property type="project" value="UniProtKB-UniRule"/>
</dbReference>
<dbReference type="KEGG" id="caul:KCG34_18315"/>
<name>A0A975FY03_9CAUL</name>
<dbReference type="InterPro" id="IPR015424">
    <property type="entry name" value="PyrdxlP-dep_Trfase"/>
</dbReference>
<evidence type="ECO:0000256" key="3">
    <source>
        <dbReference type="ARBA" id="ARBA00022898"/>
    </source>
</evidence>
<comment type="cofactor">
    <cofactor evidence="4 6">
        <name>pyridoxal 5'-phosphate</name>
        <dbReference type="ChEBI" id="CHEBI:597326"/>
    </cofactor>
</comment>
<dbReference type="SUPFAM" id="SSF53383">
    <property type="entry name" value="PLP-dependent transferases"/>
    <property type="match status" value="1"/>
</dbReference>
<evidence type="ECO:0000256" key="1">
    <source>
        <dbReference type="ARBA" id="ARBA00022642"/>
    </source>
</evidence>
<gene>
    <name evidence="4 7" type="primary">kynU</name>
    <name evidence="7" type="ORF">KCG34_18315</name>
</gene>
<organism evidence="7 8">
    <name type="scientific">Phenylobacterium montanum</name>
    <dbReference type="NCBI Taxonomy" id="2823693"/>
    <lineage>
        <taxon>Bacteria</taxon>
        <taxon>Pseudomonadati</taxon>
        <taxon>Pseudomonadota</taxon>
        <taxon>Alphaproteobacteria</taxon>
        <taxon>Caulobacterales</taxon>
        <taxon>Caulobacteraceae</taxon>
        <taxon>Phenylobacterium</taxon>
    </lineage>
</organism>
<dbReference type="InterPro" id="IPR010111">
    <property type="entry name" value="Kynureninase"/>
</dbReference>
<dbReference type="GO" id="GO:0019805">
    <property type="term" value="P:quinolinate biosynthetic process"/>
    <property type="evidence" value="ECO:0007669"/>
    <property type="project" value="UniProtKB-UniRule"/>
</dbReference>
<dbReference type="EMBL" id="CP073078">
    <property type="protein sequence ID" value="QUD87007.1"/>
    <property type="molecule type" value="Genomic_DNA"/>
</dbReference>
<dbReference type="GO" id="GO:0005737">
    <property type="term" value="C:cytoplasm"/>
    <property type="evidence" value="ECO:0007669"/>
    <property type="project" value="UniProtKB-UniRule"/>
</dbReference>
<keyword evidence="3 4" id="KW-0663">Pyridoxal phosphate</keyword>
<dbReference type="Gene3D" id="3.40.640.10">
    <property type="entry name" value="Type I PLP-dependent aspartate aminotransferase-like (Major domain)"/>
    <property type="match status" value="1"/>
</dbReference>
<evidence type="ECO:0000313" key="7">
    <source>
        <dbReference type="EMBL" id="QUD87007.1"/>
    </source>
</evidence>
<evidence type="ECO:0000313" key="8">
    <source>
        <dbReference type="Proteomes" id="UP000676409"/>
    </source>
</evidence>
<dbReference type="GO" id="GO:0043420">
    <property type="term" value="P:anthranilate metabolic process"/>
    <property type="evidence" value="ECO:0007669"/>
    <property type="project" value="TreeGrafter"/>
</dbReference>
<dbReference type="AlphaFoldDB" id="A0A975FY03"/>
<feature type="binding site" evidence="4">
    <location>
        <position position="98"/>
    </location>
    <ligand>
        <name>pyridoxal 5'-phosphate</name>
        <dbReference type="ChEBI" id="CHEBI:597326"/>
    </ligand>
</feature>
<dbReference type="GO" id="GO:0030170">
    <property type="term" value="F:pyridoxal phosphate binding"/>
    <property type="evidence" value="ECO:0007669"/>
    <property type="project" value="UniProtKB-UniRule"/>
</dbReference>
<accession>A0A975FY03</accession>
<comment type="catalytic activity">
    <reaction evidence="4 6">
        <text>L-kynurenine + H2O = anthranilate + L-alanine + H(+)</text>
        <dbReference type="Rhea" id="RHEA:16813"/>
        <dbReference type="ChEBI" id="CHEBI:15377"/>
        <dbReference type="ChEBI" id="CHEBI:15378"/>
        <dbReference type="ChEBI" id="CHEBI:16567"/>
        <dbReference type="ChEBI" id="CHEBI:57959"/>
        <dbReference type="ChEBI" id="CHEBI:57972"/>
        <dbReference type="EC" id="3.7.1.3"/>
    </reaction>
</comment>
<dbReference type="GO" id="GO:0019441">
    <property type="term" value="P:L-tryptophan catabolic process to kynurenine"/>
    <property type="evidence" value="ECO:0007669"/>
    <property type="project" value="TreeGrafter"/>
</dbReference>
<keyword evidence="2 4" id="KW-0378">Hydrolase</keyword>
<comment type="function">
    <text evidence="4 6">Catalyzes the cleavage of L-kynurenine (L-Kyn) and L-3-hydroxykynurenine (L-3OHKyn) into anthranilic acid (AA) and 3-hydroxyanthranilic acid (3-OHAA), respectively.</text>
</comment>
<evidence type="ECO:0000256" key="5">
    <source>
        <dbReference type="NCBIfam" id="TIGR01814"/>
    </source>
</evidence>
<keyword evidence="8" id="KW-1185">Reference proteome</keyword>
<dbReference type="RefSeq" id="WP_211937059.1">
    <property type="nucleotide sequence ID" value="NZ_CP073078.1"/>
</dbReference>
<dbReference type="HAMAP" id="MF_01970">
    <property type="entry name" value="Kynureninase"/>
    <property type="match status" value="1"/>
</dbReference>
<comment type="pathway">
    <text evidence="4 6">Amino-acid degradation; L-kynurenine degradation; L-alanine and anthranilate from L-kynurenine: step 1/1.</text>
</comment>
<protein>
    <recommendedName>
        <fullName evidence="4 5">Kynureninase</fullName>
        <ecNumber evidence="4 5">3.7.1.3</ecNumber>
    </recommendedName>
    <alternativeName>
        <fullName evidence="4">L-kynurenine hydrolase</fullName>
    </alternativeName>
</protein>
<comment type="subunit">
    <text evidence="4 6">Homodimer.</text>
</comment>
<sequence>MTTREDCAALDARDPLAGRRALFDLPAGVIYLDGNSLGALPHAAKARLREAAEQEWGQGLIRSWNSADWINLPARVGAKIAALIGAEADEVTAADSTSINVFKLVAGALAMRPERRVIVTEPGNFPTDLYMLQGLAAFLPGVELRVVEPGAILAALDESVAALLLTQTHYRSGRLHDMAGLTAKAHAAGALAIWDLSHSAGAIEVDLNGAKADLAVGCGYKYLNGGPGAPAFAFIARRHQAAFRSPLTGWMGHAAPFEFSDAFAPANGIKRALCGTPPVLGLSALEGALTAFDGVTMAEVRAKSVALGELFIALMDARCAGLGFSLVSPRNPAERGSQLSWTHPEGYAIVQALIARGVIPDYRAPQVLRFGLTPLYVRFLDIWDAVEHLVQVMQREEWREERFKQVAAVT</sequence>
<feature type="binding site" evidence="4">
    <location>
        <position position="166"/>
    </location>
    <ligand>
        <name>pyridoxal 5'-phosphate</name>
        <dbReference type="ChEBI" id="CHEBI:597326"/>
    </ligand>
</feature>
<reference evidence="7" key="1">
    <citation type="submission" date="2021-04" db="EMBL/GenBank/DDBJ databases">
        <title>The complete genome sequence of Caulobacter sp. S6.</title>
        <authorList>
            <person name="Tang Y."/>
            <person name="Ouyang W."/>
            <person name="Liu Q."/>
            <person name="Huang B."/>
            <person name="Guo Z."/>
            <person name="Lei P."/>
        </authorList>
    </citation>
    <scope>NUCLEOTIDE SEQUENCE</scope>
    <source>
        <strain evidence="7">S6</strain>
    </source>
</reference>
<evidence type="ECO:0000256" key="4">
    <source>
        <dbReference type="HAMAP-Rule" id="MF_01970"/>
    </source>
</evidence>
<feature type="binding site" evidence="4">
    <location>
        <position position="195"/>
    </location>
    <ligand>
        <name>pyridoxal 5'-phosphate</name>
        <dbReference type="ChEBI" id="CHEBI:597326"/>
    </ligand>
</feature>
<feature type="modified residue" description="N6-(pyridoxal phosphate)lysine" evidence="4">
    <location>
        <position position="221"/>
    </location>
</feature>
<dbReference type="GO" id="GO:0009435">
    <property type="term" value="P:NAD+ biosynthetic process"/>
    <property type="evidence" value="ECO:0007669"/>
    <property type="project" value="UniProtKB-UniRule"/>
</dbReference>
<feature type="binding site" evidence="4">
    <location>
        <position position="97"/>
    </location>
    <ligand>
        <name>pyridoxal 5'-phosphate</name>
        <dbReference type="ChEBI" id="CHEBI:597326"/>
    </ligand>
</feature>
<feature type="binding site" evidence="4">
    <location>
        <begin position="125"/>
        <end position="128"/>
    </location>
    <ligand>
        <name>pyridoxal 5'-phosphate</name>
        <dbReference type="ChEBI" id="CHEBI:597326"/>
    </ligand>
</feature>